<name>A0A212CUJ2_CEREH</name>
<dbReference type="OrthoDB" id="9683103at2759"/>
<protein>
    <submittedName>
        <fullName evidence="1">Uncharacterized protein</fullName>
    </submittedName>
</protein>
<dbReference type="Proteomes" id="UP000242450">
    <property type="component" value="Chromosome 12"/>
</dbReference>
<evidence type="ECO:0000313" key="2">
    <source>
        <dbReference type="Proteomes" id="UP000242450"/>
    </source>
</evidence>
<evidence type="ECO:0000313" key="1">
    <source>
        <dbReference type="EMBL" id="OWK09635.1"/>
    </source>
</evidence>
<accession>A0A212CUJ2</accession>
<proteinExistence type="predicted"/>
<dbReference type="AlphaFoldDB" id="A0A212CUJ2"/>
<organism evidence="1 2">
    <name type="scientific">Cervus elaphus hippelaphus</name>
    <name type="common">European red deer</name>
    <dbReference type="NCBI Taxonomy" id="46360"/>
    <lineage>
        <taxon>Eukaryota</taxon>
        <taxon>Metazoa</taxon>
        <taxon>Chordata</taxon>
        <taxon>Craniata</taxon>
        <taxon>Vertebrata</taxon>
        <taxon>Euteleostomi</taxon>
        <taxon>Mammalia</taxon>
        <taxon>Eutheria</taxon>
        <taxon>Laurasiatheria</taxon>
        <taxon>Artiodactyla</taxon>
        <taxon>Ruminantia</taxon>
        <taxon>Pecora</taxon>
        <taxon>Cervidae</taxon>
        <taxon>Cervinae</taxon>
        <taxon>Cervus</taxon>
    </lineage>
</organism>
<sequence length="187" mass="20633">MGALQDRPRCCAQVQFSAPACGPRHHFPHPRPCCHRLKVPGTRASPSCLAALSQPPPNSPRTSGTSSITNLYLRRAGRGPMVKDQGLRALIPQDLSPWRLGQQRCQEPSITGTWNLRLCRLLPWLRESSLRERRPVWKEAERLKRPRAGAGVEGGAFLGVQTSALGGEGPGLHQLQLRTPVGEFRSR</sequence>
<comment type="caution">
    <text evidence="1">The sequence shown here is derived from an EMBL/GenBank/DDBJ whole genome shotgun (WGS) entry which is preliminary data.</text>
</comment>
<gene>
    <name evidence="1" type="ORF">Celaphus_00006352</name>
</gene>
<dbReference type="EMBL" id="MKHE01000012">
    <property type="protein sequence ID" value="OWK09635.1"/>
    <property type="molecule type" value="Genomic_DNA"/>
</dbReference>
<keyword evidence="2" id="KW-1185">Reference proteome</keyword>
<reference evidence="1 2" key="1">
    <citation type="journal article" date="2018" name="Mol. Genet. Genomics">
        <title>The red deer Cervus elaphus genome CerEla1.0: sequencing, annotating, genes, and chromosomes.</title>
        <authorList>
            <person name="Bana N.A."/>
            <person name="Nyiri A."/>
            <person name="Nagy J."/>
            <person name="Frank K."/>
            <person name="Nagy T."/>
            <person name="Steger V."/>
            <person name="Schiller M."/>
            <person name="Lakatos P."/>
            <person name="Sugar L."/>
            <person name="Horn P."/>
            <person name="Barta E."/>
            <person name="Orosz L."/>
        </authorList>
    </citation>
    <scope>NUCLEOTIDE SEQUENCE [LARGE SCALE GENOMIC DNA]</scope>
    <source>
        <strain evidence="1">Hungarian</strain>
    </source>
</reference>